<comment type="caution">
    <text evidence="2">The sequence shown here is derived from an EMBL/GenBank/DDBJ whole genome shotgun (WGS) entry which is preliminary data.</text>
</comment>
<evidence type="ECO:0000313" key="3">
    <source>
        <dbReference type="Proteomes" id="UP000639772"/>
    </source>
</evidence>
<organism evidence="2 3">
    <name type="scientific">Vanilla planifolia</name>
    <name type="common">Vanilla</name>
    <dbReference type="NCBI Taxonomy" id="51239"/>
    <lineage>
        <taxon>Eukaryota</taxon>
        <taxon>Viridiplantae</taxon>
        <taxon>Streptophyta</taxon>
        <taxon>Embryophyta</taxon>
        <taxon>Tracheophyta</taxon>
        <taxon>Spermatophyta</taxon>
        <taxon>Magnoliopsida</taxon>
        <taxon>Liliopsida</taxon>
        <taxon>Asparagales</taxon>
        <taxon>Orchidaceae</taxon>
        <taxon>Vanilloideae</taxon>
        <taxon>Vanilleae</taxon>
        <taxon>Vanilla</taxon>
    </lineage>
</organism>
<protein>
    <submittedName>
        <fullName evidence="2">Uncharacterized protein</fullName>
    </submittedName>
</protein>
<feature type="region of interest" description="Disordered" evidence="1">
    <location>
        <begin position="1"/>
        <end position="27"/>
    </location>
</feature>
<dbReference type="Proteomes" id="UP000639772">
    <property type="component" value="Unassembled WGS sequence"/>
</dbReference>
<gene>
    <name evidence="2" type="ORF">HPP92_027088</name>
</gene>
<dbReference type="AlphaFoldDB" id="A0A835PA55"/>
<accession>A0A835PA55</accession>
<evidence type="ECO:0000313" key="2">
    <source>
        <dbReference type="EMBL" id="KAG0449871.1"/>
    </source>
</evidence>
<proteinExistence type="predicted"/>
<reference evidence="2 3" key="1">
    <citation type="journal article" date="2020" name="Nat. Food">
        <title>A phased Vanilla planifolia genome enables genetic improvement of flavour and production.</title>
        <authorList>
            <person name="Hasing T."/>
            <person name="Tang H."/>
            <person name="Brym M."/>
            <person name="Khazi F."/>
            <person name="Huang T."/>
            <person name="Chambers A.H."/>
        </authorList>
    </citation>
    <scope>NUCLEOTIDE SEQUENCE [LARGE SCALE GENOMIC DNA]</scope>
    <source>
        <tissue evidence="2">Leaf</tissue>
    </source>
</reference>
<name>A0A835PA55_VANPL</name>
<dbReference type="EMBL" id="JADCNM010000159">
    <property type="protein sequence ID" value="KAG0449871.1"/>
    <property type="molecule type" value="Genomic_DNA"/>
</dbReference>
<evidence type="ECO:0000256" key="1">
    <source>
        <dbReference type="SAM" id="MobiDB-lite"/>
    </source>
</evidence>
<sequence>MKHGPPARQSDTWNVYNPKGHRRSRPGPVRSRLALLATSCATRQRRIEQQRNGSLFIAVMGGAKRGDGCCLVLELSSKRVLDADGGKKGSRFRLEKGMCVADVDRCEAWRKSRDGLQSREVELSSWMCCMSLSSVVQ</sequence>